<keyword evidence="2" id="KW-0347">Helicase</keyword>
<dbReference type="SUPFAM" id="SSF52540">
    <property type="entry name" value="P-loop containing nucleoside triphosphate hydrolases"/>
    <property type="match status" value="1"/>
</dbReference>
<evidence type="ECO:0000259" key="1">
    <source>
        <dbReference type="Pfam" id="PF08378"/>
    </source>
</evidence>
<dbReference type="Proteomes" id="UP000185739">
    <property type="component" value="Chromosome"/>
</dbReference>
<dbReference type="GO" id="GO:0005524">
    <property type="term" value="F:ATP binding"/>
    <property type="evidence" value="ECO:0007669"/>
    <property type="project" value="InterPro"/>
</dbReference>
<dbReference type="GO" id="GO:0003677">
    <property type="term" value="F:DNA binding"/>
    <property type="evidence" value="ECO:0007669"/>
    <property type="project" value="InterPro"/>
</dbReference>
<proteinExistence type="predicted"/>
<dbReference type="InterPro" id="IPR027417">
    <property type="entry name" value="P-loop_NTPase"/>
</dbReference>
<organism evidence="2 3">
    <name type="scientific">Thauera chlorobenzoica</name>
    <dbReference type="NCBI Taxonomy" id="96773"/>
    <lineage>
        <taxon>Bacteria</taxon>
        <taxon>Pseudomonadati</taxon>
        <taxon>Pseudomonadota</taxon>
        <taxon>Betaproteobacteria</taxon>
        <taxon>Rhodocyclales</taxon>
        <taxon>Zoogloeaceae</taxon>
        <taxon>Thauera</taxon>
    </lineage>
</organism>
<keyword evidence="2" id="KW-0378">Hydrolase</keyword>
<dbReference type="RefSeq" id="WP_075146805.1">
    <property type="nucleotide sequence ID" value="NZ_CP018839.1"/>
</dbReference>
<keyword evidence="2" id="KW-0547">Nucleotide-binding</keyword>
<reference evidence="2 3" key="1">
    <citation type="submission" date="2016-12" db="EMBL/GenBank/DDBJ databases">
        <title>Complete genome sequence of Thauera chlorobenzoica, a Betaproteobacterium degrading haloaromatics anaerobically to CO2 and halides.</title>
        <authorList>
            <person name="Goris T."/>
            <person name="Mergelsberg M."/>
            <person name="Boll M."/>
        </authorList>
    </citation>
    <scope>NUCLEOTIDE SEQUENCE [LARGE SCALE GENOMIC DNA]</scope>
    <source>
        <strain evidence="2 3">3CB1</strain>
    </source>
</reference>
<evidence type="ECO:0000313" key="3">
    <source>
        <dbReference type="Proteomes" id="UP000185739"/>
    </source>
</evidence>
<dbReference type="OrthoDB" id="393237at2"/>
<keyword evidence="2" id="KW-0067">ATP-binding</keyword>
<name>A0A1H5YE60_9RHOO</name>
<dbReference type="GO" id="GO:0003678">
    <property type="term" value="F:DNA helicase activity"/>
    <property type="evidence" value="ECO:0007669"/>
    <property type="project" value="InterPro"/>
</dbReference>
<accession>A0A1H5YE60</accession>
<sequence>MTRTISPPRGDLKSLRQPLEEGEWRVFEFFDAHLPEKWEIYIQPHLNGLRPDFVLLHPDVGIAVFEVKNWDLDAVERWVEARPNKPPILKGRRDGKTFSLQSDNPVEKVFRYKQEIQDLYCPRIDQRSGLAVVTAGIIFPSADDDRVSQLLMPCREYRQMQEWFQYNPISGRNALERGDLLRVFPEAKRTQSKFMNPELAADLRLWLVEPDAPKTQRTPLELDETQRRLANSRTKSGYRRITGPAGSGKSVVLAARAAKLIAEGKDVLVVAFNITLLNYLADAAVRNHPPARKAATWLNFHHWCKRVCEDTDHAEEYRALWSVEGHFPDQDLCSLVESIIESDHEGLVQRYDAVLVDEGQDFQPNWWALLRKVCKPGGEMLLASDATQDVYGTANSWTDGAMKGAGFAGNWTKLNISYRLPSGLIDFVLDYGRRFLPRENADLPPIRQMELNINPCQLRWVQVCPGQAAFTTAEEIWQLMKSHGDEGLSVSDMTVLVDSQELGQSIVSLVGEQGARCVNTFEKDKRQSRRKKLAFFMGDARIKATTLHSFKGWEARALLICIEHAKDKRAMALLYAGLTRLKQHPSGSFLTVVCGEPNLAEYGKSWPDFINKNRPNPALQGTLRDKAAQRP</sequence>
<feature type="domain" description="NERD" evidence="1">
    <location>
        <begin position="21"/>
        <end position="119"/>
    </location>
</feature>
<keyword evidence="3" id="KW-1185">Reference proteome</keyword>
<dbReference type="InterPro" id="IPR011528">
    <property type="entry name" value="NERD"/>
</dbReference>
<dbReference type="KEGG" id="tcl:Tchl_0271"/>
<gene>
    <name evidence="2" type="ORF">Tchl_0271</name>
</gene>
<dbReference type="Pfam" id="PF08378">
    <property type="entry name" value="NERD"/>
    <property type="match status" value="1"/>
</dbReference>
<evidence type="ECO:0000313" key="2">
    <source>
        <dbReference type="EMBL" id="APR03144.1"/>
    </source>
</evidence>
<protein>
    <submittedName>
        <fullName evidence="2">DNA helicase II related protein</fullName>
    </submittedName>
</protein>
<dbReference type="InterPro" id="IPR000212">
    <property type="entry name" value="DNA_helicase_UvrD/REP"/>
</dbReference>
<dbReference type="Pfam" id="PF13245">
    <property type="entry name" value="AAA_19"/>
    <property type="match status" value="1"/>
</dbReference>
<dbReference type="STRING" id="96773.Tchl_0271"/>
<dbReference type="AlphaFoldDB" id="A0A1H5YE60"/>
<dbReference type="PANTHER" id="PTHR11070">
    <property type="entry name" value="UVRD / RECB / PCRA DNA HELICASE FAMILY MEMBER"/>
    <property type="match status" value="1"/>
</dbReference>
<dbReference type="EMBL" id="CP018839">
    <property type="protein sequence ID" value="APR03144.1"/>
    <property type="molecule type" value="Genomic_DNA"/>
</dbReference>
<dbReference type="Gene3D" id="3.40.50.300">
    <property type="entry name" value="P-loop containing nucleotide triphosphate hydrolases"/>
    <property type="match status" value="2"/>
</dbReference>